<evidence type="ECO:0000313" key="1">
    <source>
        <dbReference type="EMBL" id="GIY35655.1"/>
    </source>
</evidence>
<accession>A0AAV4SNI2</accession>
<dbReference type="AlphaFoldDB" id="A0AAV4SNI2"/>
<name>A0AAV4SNI2_CAEEX</name>
<reference evidence="1 2" key="1">
    <citation type="submission" date="2021-06" db="EMBL/GenBank/DDBJ databases">
        <title>Caerostris extrusa draft genome.</title>
        <authorList>
            <person name="Kono N."/>
            <person name="Arakawa K."/>
        </authorList>
    </citation>
    <scope>NUCLEOTIDE SEQUENCE [LARGE SCALE GENOMIC DNA]</scope>
</reference>
<gene>
    <name evidence="1" type="ORF">CEXT_562241</name>
</gene>
<comment type="caution">
    <text evidence="1">The sequence shown here is derived from an EMBL/GenBank/DDBJ whole genome shotgun (WGS) entry which is preliminary data.</text>
</comment>
<protein>
    <submittedName>
        <fullName evidence="1">Uncharacterized protein</fullName>
    </submittedName>
</protein>
<evidence type="ECO:0000313" key="2">
    <source>
        <dbReference type="Proteomes" id="UP001054945"/>
    </source>
</evidence>
<dbReference type="EMBL" id="BPLR01009942">
    <property type="protein sequence ID" value="GIY35655.1"/>
    <property type="molecule type" value="Genomic_DNA"/>
</dbReference>
<proteinExistence type="predicted"/>
<sequence length="70" mass="8057">MAKISETILLDEFLTAVSILWFNDSFISSTRIVKESIDDILQGTHNKLPLVLYLAVWHISQMKCLFCQDI</sequence>
<organism evidence="1 2">
    <name type="scientific">Caerostris extrusa</name>
    <name type="common">Bark spider</name>
    <name type="synonym">Caerostris bankana</name>
    <dbReference type="NCBI Taxonomy" id="172846"/>
    <lineage>
        <taxon>Eukaryota</taxon>
        <taxon>Metazoa</taxon>
        <taxon>Ecdysozoa</taxon>
        <taxon>Arthropoda</taxon>
        <taxon>Chelicerata</taxon>
        <taxon>Arachnida</taxon>
        <taxon>Araneae</taxon>
        <taxon>Araneomorphae</taxon>
        <taxon>Entelegynae</taxon>
        <taxon>Araneoidea</taxon>
        <taxon>Araneidae</taxon>
        <taxon>Caerostris</taxon>
    </lineage>
</organism>
<dbReference type="Proteomes" id="UP001054945">
    <property type="component" value="Unassembled WGS sequence"/>
</dbReference>
<keyword evidence="2" id="KW-1185">Reference proteome</keyword>